<sequence length="653" mass="74550">MFFMGYLKALNLLPIEYSLQSYHRSNQDTTLVHKPLVKEGDWVQSGDLISDCSASIQGEFSIGHNILIAYLPWEGYNYEDAILISERLVYDDLYTSVHIEKYDVSIEKTPYGDEQITKNIALLKETNELNHLDKNGIAQLGSWLKEGDILVGKITPLESKKEVARYVQLYNEILGKTIDYSVRDTSLRVPRGLEAKVIKIQTFPSDYGVNKNFSLIKNGFQLKSSFKNLKLRNFFSQAIKKSKFMKSQLKKSLFVKKGWGLPNLDVIPGKFLQKFNKPNADCLNFKLKLFKSRRNLLNQRTFRSSDPKYLVYSTFAFESKFSKKRQFCLLYNSKKKIKHFTNLKRLSAQSLSARSRDKIKFKFAKMKRKVKLKSNLKKQSSVITAVNIYLAEKRKVQVGDKMAGRHGNKGIISQILPRQDMPYLPDGTPIDMALNPLGVPSRMNVGQIFECLLGLAGKHLGEQYRIKPFDESYGPEASRSFVFSKLYEAKRKTGQSWIFQPTNPGKLKLYDGRTGDCFDQPMTSGYSYMIKLVHLVDDKLHSRSTGPYSLITQQPLKGRSKHGGQRLGEMEVWAIEAYGAAFTLLELLTIKSDDVTGRLTIWDYILYKKPLYIGTPASFKVMVCELQALCLDIGIYKADHSNLLKQINISTMG</sequence>
<organism evidence="15">
    <name type="scientific">Uronema sp. FACHB-2429</name>
    <dbReference type="NCBI Taxonomy" id="2725787"/>
    <lineage>
        <taxon>Eukaryota</taxon>
        <taxon>Viridiplantae</taxon>
        <taxon>Chlorophyta</taxon>
        <taxon>core chlorophytes</taxon>
        <taxon>Chlorophyceae</taxon>
        <taxon>OCC clade</taxon>
        <taxon>Chaetophorales</taxon>
        <taxon>Uronemataceae</taxon>
        <taxon>Uronema</taxon>
    </lineage>
</organism>
<evidence type="ECO:0000256" key="1">
    <source>
        <dbReference type="ARBA" id="ARBA00004026"/>
    </source>
</evidence>
<dbReference type="InterPro" id="IPR007641">
    <property type="entry name" value="RNA_pol_Rpb2_7"/>
</dbReference>
<dbReference type="GO" id="GO:0003899">
    <property type="term" value="F:DNA-directed RNA polymerase activity"/>
    <property type="evidence" value="ECO:0007669"/>
    <property type="project" value="UniProtKB-EC"/>
</dbReference>
<dbReference type="AlphaFoldDB" id="A0A6H1U658"/>
<reference evidence="15" key="1">
    <citation type="submission" date="2019-11" db="EMBL/GenBank/DDBJ databases">
        <title>The Chloroplast Genome of the Green Alga Uronema sp.</title>
        <authorList>
            <person name="Liu B."/>
        </authorList>
    </citation>
    <scope>NUCLEOTIDE SEQUENCE</scope>
</reference>
<evidence type="ECO:0000256" key="2">
    <source>
        <dbReference type="ARBA" id="ARBA00004229"/>
    </source>
</evidence>
<dbReference type="PROSITE" id="PS01166">
    <property type="entry name" value="RNA_POL_BETA"/>
    <property type="match status" value="1"/>
</dbReference>
<evidence type="ECO:0000259" key="14">
    <source>
        <dbReference type="Pfam" id="PF04560"/>
    </source>
</evidence>
<dbReference type="Gene3D" id="2.40.270.10">
    <property type="entry name" value="DNA-directed RNA polymerase, subunit 2, domain 6"/>
    <property type="match status" value="2"/>
</dbReference>
<dbReference type="GO" id="GO:0032549">
    <property type="term" value="F:ribonucleoside binding"/>
    <property type="evidence" value="ECO:0007669"/>
    <property type="project" value="InterPro"/>
</dbReference>
<keyword evidence="10" id="KW-0804">Transcription</keyword>
<dbReference type="PANTHER" id="PTHR20856">
    <property type="entry name" value="DNA-DIRECTED RNA POLYMERASE I SUBUNIT 2"/>
    <property type="match status" value="1"/>
</dbReference>
<comment type="subunit">
    <text evidence="11">In plastids the minimal PEP RNA polymerase catalytic core is composed of four subunits: alpha, beta, beta', and beta''. When a (nuclear-encoded) sigma factor is associated with the core the holoenzyme is formed, which can initiate transcription.</text>
</comment>
<dbReference type="GO" id="GO:0009507">
    <property type="term" value="C:chloroplast"/>
    <property type="evidence" value="ECO:0007669"/>
    <property type="project" value="UniProtKB-SubCell"/>
</dbReference>
<dbReference type="InterPro" id="IPR015712">
    <property type="entry name" value="DNA-dir_RNA_pol_su2"/>
</dbReference>
<dbReference type="InterPro" id="IPR007121">
    <property type="entry name" value="RNA_pol_bsu_CS"/>
</dbReference>
<comment type="function">
    <text evidence="1">DNA-dependent RNA polymerase catalyzes the transcription of DNA into RNA using the four ribonucleoside triphosphates as substrates.</text>
</comment>
<dbReference type="InterPro" id="IPR037033">
    <property type="entry name" value="DNA-dir_RNAP_su2_hyb_sf"/>
</dbReference>
<keyword evidence="5" id="KW-0240">DNA-directed RNA polymerase</keyword>
<feature type="domain" description="RNA polymerase Rpb2" evidence="14">
    <location>
        <begin position="563"/>
        <end position="636"/>
    </location>
</feature>
<feature type="domain" description="DNA-directed RNA polymerase subunit 2 hybrid-binding" evidence="13">
    <location>
        <begin position="17"/>
        <end position="561"/>
    </location>
</feature>
<evidence type="ECO:0000256" key="6">
    <source>
        <dbReference type="ARBA" id="ARBA00022528"/>
    </source>
</evidence>
<dbReference type="GO" id="GO:0006351">
    <property type="term" value="P:DNA-templated transcription"/>
    <property type="evidence" value="ECO:0007669"/>
    <property type="project" value="InterPro"/>
</dbReference>
<evidence type="ECO:0000256" key="9">
    <source>
        <dbReference type="ARBA" id="ARBA00022695"/>
    </source>
</evidence>
<evidence type="ECO:0000256" key="10">
    <source>
        <dbReference type="ARBA" id="ARBA00023163"/>
    </source>
</evidence>
<dbReference type="EC" id="2.7.7.6" evidence="4"/>
<dbReference type="GO" id="GO:0000428">
    <property type="term" value="C:DNA-directed RNA polymerase complex"/>
    <property type="evidence" value="ECO:0007669"/>
    <property type="project" value="UniProtKB-KW"/>
</dbReference>
<evidence type="ECO:0000313" key="15">
    <source>
        <dbReference type="EMBL" id="QIZ74331.1"/>
    </source>
</evidence>
<name>A0A6H1U658_9CHLO</name>
<dbReference type="Gene3D" id="2.40.50.150">
    <property type="match status" value="1"/>
</dbReference>
<accession>A0A6H1U658</accession>
<dbReference type="EMBL" id="MN659374">
    <property type="protein sequence ID" value="QIZ74331.1"/>
    <property type="molecule type" value="Genomic_DNA"/>
</dbReference>
<evidence type="ECO:0000256" key="3">
    <source>
        <dbReference type="ARBA" id="ARBA00006835"/>
    </source>
</evidence>
<comment type="subcellular location">
    <subcellularLocation>
        <location evidence="2">Plastid</location>
        <location evidence="2">Chloroplast</location>
    </subcellularLocation>
</comment>
<keyword evidence="7 15" id="KW-0934">Plastid</keyword>
<evidence type="ECO:0000259" key="13">
    <source>
        <dbReference type="Pfam" id="PF00562"/>
    </source>
</evidence>
<dbReference type="SUPFAM" id="SSF64484">
    <property type="entry name" value="beta and beta-prime subunits of DNA dependent RNA-polymerase"/>
    <property type="match status" value="1"/>
</dbReference>
<evidence type="ECO:0000256" key="11">
    <source>
        <dbReference type="ARBA" id="ARBA00026088"/>
    </source>
</evidence>
<keyword evidence="6 15" id="KW-0150">Chloroplast</keyword>
<evidence type="ECO:0000256" key="12">
    <source>
        <dbReference type="ARBA" id="ARBA00032782"/>
    </source>
</evidence>
<protein>
    <recommendedName>
        <fullName evidence="4">DNA-directed RNA polymerase</fullName>
        <ecNumber evidence="4">2.7.7.6</ecNumber>
    </recommendedName>
    <alternativeName>
        <fullName evidence="12">PEP</fullName>
    </alternativeName>
</protein>
<dbReference type="CDD" id="cd00653">
    <property type="entry name" value="RNA_pol_B_RPB2"/>
    <property type="match status" value="1"/>
</dbReference>
<dbReference type="InterPro" id="IPR007120">
    <property type="entry name" value="DNA-dir_RNAP_su2_dom"/>
</dbReference>
<dbReference type="Pfam" id="PF04560">
    <property type="entry name" value="RNA_pol_Rpb2_7"/>
    <property type="match status" value="1"/>
</dbReference>
<dbReference type="InterPro" id="IPR014724">
    <property type="entry name" value="RNA_pol_RPB2_OB-fold"/>
</dbReference>
<keyword evidence="9" id="KW-0548">Nucleotidyltransferase</keyword>
<dbReference type="Gene3D" id="3.90.1800.10">
    <property type="entry name" value="RNA polymerase alpha subunit dimerisation domain"/>
    <property type="match status" value="1"/>
</dbReference>
<comment type="similarity">
    <text evidence="3">Belongs to the RNA polymerase beta chain family.</text>
</comment>
<dbReference type="Gene3D" id="2.40.50.100">
    <property type="match status" value="1"/>
</dbReference>
<evidence type="ECO:0000256" key="5">
    <source>
        <dbReference type="ARBA" id="ARBA00022478"/>
    </source>
</evidence>
<evidence type="ECO:0000256" key="7">
    <source>
        <dbReference type="ARBA" id="ARBA00022640"/>
    </source>
</evidence>
<geneLocation type="chloroplast" evidence="15"/>
<gene>
    <name evidence="15" type="primary">rpoBb</name>
</gene>
<evidence type="ECO:0000256" key="4">
    <source>
        <dbReference type="ARBA" id="ARBA00012418"/>
    </source>
</evidence>
<keyword evidence="8" id="KW-0808">Transferase</keyword>
<dbReference type="GO" id="GO:0003677">
    <property type="term" value="F:DNA binding"/>
    <property type="evidence" value="ECO:0007669"/>
    <property type="project" value="InterPro"/>
</dbReference>
<evidence type="ECO:0000256" key="8">
    <source>
        <dbReference type="ARBA" id="ARBA00022679"/>
    </source>
</evidence>
<proteinExistence type="inferred from homology"/>
<dbReference type="Pfam" id="PF00562">
    <property type="entry name" value="RNA_pol_Rpb2_6"/>
    <property type="match status" value="1"/>
</dbReference>